<organism evidence="2 3">
    <name type="scientific">Muiribacterium halophilum</name>
    <dbReference type="NCBI Taxonomy" id="2053465"/>
    <lineage>
        <taxon>Bacteria</taxon>
        <taxon>Candidatus Muiribacteriota</taxon>
        <taxon>Candidatus Muiribacteriia</taxon>
        <taxon>Candidatus Muiribacteriales</taxon>
        <taxon>Candidatus Muiribacteriaceae</taxon>
        <taxon>Candidatus Muiribacterium</taxon>
    </lineage>
</organism>
<dbReference type="Pfam" id="PF13519">
    <property type="entry name" value="VWA_2"/>
    <property type="match status" value="1"/>
</dbReference>
<dbReference type="EMBL" id="PKTG01000123">
    <property type="protein sequence ID" value="PLX15994.1"/>
    <property type="molecule type" value="Genomic_DNA"/>
</dbReference>
<protein>
    <recommendedName>
        <fullName evidence="1">VWFA domain-containing protein</fullName>
    </recommendedName>
</protein>
<dbReference type="SUPFAM" id="SSF53300">
    <property type="entry name" value="vWA-like"/>
    <property type="match status" value="1"/>
</dbReference>
<dbReference type="PROSITE" id="PS50234">
    <property type="entry name" value="VWFA"/>
    <property type="match status" value="1"/>
</dbReference>
<sequence>MKKIIMGFILISLFFSTMALDVRIERLQTEHYPVINPVVQVSEDEISLSDVKPEDVDVWVKTKVPFSIENARMPLNIIMLFDKSGSMRDTLPKLKIAASRFLDILKAEDKVMLAAFDQKTYLLQDFTKNRELIKESLKDLKGDGPTLFYDTIDFALEKAKEIDGYTCIVAFTDGRDERFEGSRPISKVAPEDIVKEAVKLKVPIHIIGFGEYIDKEIMSFIADGTNGKFYYAPKKSRFDRIYENIADSFNNLLNISYTTPFKDWYGGRREVVVQVKRKGKTVEDEESYIHEESHHLIDNTLRNTDVMKLMEKVPRITVVATDRENRLIDGTFKILVNCKVADSGDIQKGTAVINLKDYFFDDEFRRVPDDYEKMHKKTVLLPPDLKLRVFTTEADDQFIPMVIKIVSLDGKREYRFHSTIDGIGTELMTQDIIPGVYSLKVLRNSEVLLKDIINIEKGYRLTREYKFGRIIFRKDYRLFGDKENSGLLVDIYDEYTRSYMFRDKELYKLTGGESYMLLPPGRYKITLKNRKDKAQVLRGNVEFQCIILGGENIRTNLKKEDIAKF</sequence>
<dbReference type="InterPro" id="IPR036465">
    <property type="entry name" value="vWFA_dom_sf"/>
</dbReference>
<dbReference type="Gene3D" id="3.40.50.410">
    <property type="entry name" value="von Willebrand factor, type A domain"/>
    <property type="match status" value="1"/>
</dbReference>
<dbReference type="InterPro" id="IPR002035">
    <property type="entry name" value="VWF_A"/>
</dbReference>
<dbReference type="Proteomes" id="UP000234857">
    <property type="component" value="Unassembled WGS sequence"/>
</dbReference>
<dbReference type="AlphaFoldDB" id="A0A2N5ZBM6"/>
<evidence type="ECO:0000259" key="1">
    <source>
        <dbReference type="PROSITE" id="PS50234"/>
    </source>
</evidence>
<accession>A0A2N5ZBM6</accession>
<evidence type="ECO:0000313" key="2">
    <source>
        <dbReference type="EMBL" id="PLX15994.1"/>
    </source>
</evidence>
<proteinExistence type="predicted"/>
<name>A0A2N5ZBM6_MUIH1</name>
<evidence type="ECO:0000313" key="3">
    <source>
        <dbReference type="Proteomes" id="UP000234857"/>
    </source>
</evidence>
<dbReference type="SMART" id="SM00327">
    <property type="entry name" value="VWA"/>
    <property type="match status" value="1"/>
</dbReference>
<dbReference type="CDD" id="cd00198">
    <property type="entry name" value="vWFA"/>
    <property type="match status" value="1"/>
</dbReference>
<feature type="domain" description="VWFA" evidence="1">
    <location>
        <begin position="76"/>
        <end position="245"/>
    </location>
</feature>
<gene>
    <name evidence="2" type="ORF">C0601_11575</name>
</gene>
<comment type="caution">
    <text evidence="2">The sequence shown here is derived from an EMBL/GenBank/DDBJ whole genome shotgun (WGS) entry which is preliminary data.</text>
</comment>
<reference evidence="2 3" key="1">
    <citation type="submission" date="2017-11" db="EMBL/GenBank/DDBJ databases">
        <title>Genome-resolved metagenomics identifies genetic mobility, metabolic interactions, and unexpected diversity in perchlorate-reducing communities.</title>
        <authorList>
            <person name="Barnum T.P."/>
            <person name="Figueroa I.A."/>
            <person name="Carlstrom C.I."/>
            <person name="Lucas L.N."/>
            <person name="Engelbrektson A.L."/>
            <person name="Coates J.D."/>
        </authorList>
    </citation>
    <scope>NUCLEOTIDE SEQUENCE [LARGE SCALE GENOMIC DNA]</scope>
    <source>
        <strain evidence="2">BM706</strain>
    </source>
</reference>